<evidence type="ECO:0000313" key="3">
    <source>
        <dbReference type="EMBL" id="GJT32986.1"/>
    </source>
</evidence>
<dbReference type="InterPro" id="IPR012337">
    <property type="entry name" value="RNaseH-like_sf"/>
</dbReference>
<feature type="domain" description="Integrase catalytic" evidence="2">
    <location>
        <begin position="1"/>
        <end position="108"/>
    </location>
</feature>
<dbReference type="InterPro" id="IPR039537">
    <property type="entry name" value="Retrotran_Ty1/copia-like"/>
</dbReference>
<keyword evidence="4" id="KW-1185">Reference proteome</keyword>
<dbReference type="InterPro" id="IPR036397">
    <property type="entry name" value="RNaseH_sf"/>
</dbReference>
<dbReference type="Proteomes" id="UP001151760">
    <property type="component" value="Unassembled WGS sequence"/>
</dbReference>
<reference evidence="3" key="1">
    <citation type="journal article" date="2022" name="Int. J. Mol. Sci.">
        <title>Draft Genome of Tanacetum Coccineum: Genomic Comparison of Closely Related Tanacetum-Family Plants.</title>
        <authorList>
            <person name="Yamashiro T."/>
            <person name="Shiraishi A."/>
            <person name="Nakayama K."/>
            <person name="Satake H."/>
        </authorList>
    </citation>
    <scope>NUCLEOTIDE SEQUENCE</scope>
</reference>
<dbReference type="InterPro" id="IPR057670">
    <property type="entry name" value="SH3_retrovirus"/>
</dbReference>
<protein>
    <submittedName>
        <fullName evidence="3">Retrovirus-related pol polyprotein from transposon TNT 1-94</fullName>
    </submittedName>
</protein>
<reference evidence="3" key="2">
    <citation type="submission" date="2022-01" db="EMBL/GenBank/DDBJ databases">
        <authorList>
            <person name="Yamashiro T."/>
            <person name="Shiraishi A."/>
            <person name="Satake H."/>
            <person name="Nakayama K."/>
        </authorList>
    </citation>
    <scope>NUCLEOTIDE SEQUENCE</scope>
</reference>
<dbReference type="PANTHER" id="PTHR42648">
    <property type="entry name" value="TRANSPOSASE, PUTATIVE-RELATED"/>
    <property type="match status" value="1"/>
</dbReference>
<dbReference type="PROSITE" id="PS50994">
    <property type="entry name" value="INTEGRASE"/>
    <property type="match status" value="1"/>
</dbReference>
<organism evidence="3 4">
    <name type="scientific">Tanacetum coccineum</name>
    <dbReference type="NCBI Taxonomy" id="301880"/>
    <lineage>
        <taxon>Eukaryota</taxon>
        <taxon>Viridiplantae</taxon>
        <taxon>Streptophyta</taxon>
        <taxon>Embryophyta</taxon>
        <taxon>Tracheophyta</taxon>
        <taxon>Spermatophyta</taxon>
        <taxon>Magnoliopsida</taxon>
        <taxon>eudicotyledons</taxon>
        <taxon>Gunneridae</taxon>
        <taxon>Pentapetalae</taxon>
        <taxon>asterids</taxon>
        <taxon>campanulids</taxon>
        <taxon>Asterales</taxon>
        <taxon>Asteraceae</taxon>
        <taxon>Asteroideae</taxon>
        <taxon>Anthemideae</taxon>
        <taxon>Anthemidinae</taxon>
        <taxon>Tanacetum</taxon>
    </lineage>
</organism>
<gene>
    <name evidence="3" type="ORF">Tco_0923405</name>
</gene>
<dbReference type="SUPFAM" id="SSF53098">
    <property type="entry name" value="Ribonuclease H-like"/>
    <property type="match status" value="1"/>
</dbReference>
<evidence type="ECO:0000259" key="2">
    <source>
        <dbReference type="PROSITE" id="PS50994"/>
    </source>
</evidence>
<dbReference type="EMBL" id="BQNB010014839">
    <property type="protein sequence ID" value="GJT32986.1"/>
    <property type="molecule type" value="Genomic_DNA"/>
</dbReference>
<dbReference type="InterPro" id="IPR001584">
    <property type="entry name" value="Integrase_cat-core"/>
</dbReference>
<comment type="caution">
    <text evidence="3">The sequence shown here is derived from an EMBL/GenBank/DDBJ whole genome shotgun (WGS) entry which is preliminary data.</text>
</comment>
<dbReference type="Gene3D" id="3.30.420.10">
    <property type="entry name" value="Ribonuclease H-like superfamily/Ribonuclease H"/>
    <property type="match status" value="1"/>
</dbReference>
<evidence type="ECO:0000313" key="4">
    <source>
        <dbReference type="Proteomes" id="UP001151760"/>
    </source>
</evidence>
<feature type="region of interest" description="Disordered" evidence="1">
    <location>
        <begin position="174"/>
        <end position="238"/>
    </location>
</feature>
<dbReference type="PANTHER" id="PTHR42648:SF28">
    <property type="entry name" value="TRANSPOSON-ENCODED PROTEIN WITH RIBONUCLEASE H-LIKE AND RETROVIRUS ZINC FINGER-LIKE DOMAINS"/>
    <property type="match status" value="1"/>
</dbReference>
<accession>A0ABQ5D469</accession>
<feature type="compositionally biased region" description="Basic residues" evidence="1">
    <location>
        <begin position="209"/>
        <end position="218"/>
    </location>
</feature>
<evidence type="ECO:0000256" key="1">
    <source>
        <dbReference type="SAM" id="MobiDB-lite"/>
    </source>
</evidence>
<sequence length="238" mass="27084">MMETQTCKTIKHLRIVNGREYKIYLFTKFGEDEGIVKHFTVRHTPQQNGVAECMNRTLLEKVRCMLSNAGSGKEFWAKAVTYACHLVNCLPSTTIDGKTPFEKWYGKPASDYESLHVFGSAAYYHVKESKLDPRAKKALFMGITSGIIGYHLWCLETKKTIEEMSPLMNLPYERETVDDSPMVEGDYEEDEVQTKEHPQQQHESISTSKPKRNTKRPARLNDTVACASSIAPDDVHTT</sequence>
<proteinExistence type="predicted"/>
<dbReference type="Pfam" id="PF25597">
    <property type="entry name" value="SH3_retrovirus"/>
    <property type="match status" value="1"/>
</dbReference>
<name>A0ABQ5D469_9ASTR</name>